<gene>
    <name evidence="5" type="ORF">GCM10011385_02950</name>
</gene>
<dbReference type="PROSITE" id="PS01117">
    <property type="entry name" value="HTH_MARR_1"/>
    <property type="match status" value="1"/>
</dbReference>
<dbReference type="InterPro" id="IPR036388">
    <property type="entry name" value="WH-like_DNA-bd_sf"/>
</dbReference>
<dbReference type="InterPro" id="IPR023187">
    <property type="entry name" value="Tscrpt_reg_MarR-type_CS"/>
</dbReference>
<name>A0A916VYN6_9HYPH</name>
<dbReference type="SMART" id="SM00347">
    <property type="entry name" value="HTH_MARR"/>
    <property type="match status" value="1"/>
</dbReference>
<reference evidence="5" key="2">
    <citation type="submission" date="2020-09" db="EMBL/GenBank/DDBJ databases">
        <authorList>
            <person name="Sun Q."/>
            <person name="Zhou Y."/>
        </authorList>
    </citation>
    <scope>NUCLEOTIDE SEQUENCE</scope>
    <source>
        <strain evidence="5">CGMCC 1.15320</strain>
    </source>
</reference>
<reference evidence="5" key="1">
    <citation type="journal article" date="2014" name="Int. J. Syst. Evol. Microbiol.">
        <title>Complete genome sequence of Corynebacterium casei LMG S-19264T (=DSM 44701T), isolated from a smear-ripened cheese.</title>
        <authorList>
            <consortium name="US DOE Joint Genome Institute (JGI-PGF)"/>
            <person name="Walter F."/>
            <person name="Albersmeier A."/>
            <person name="Kalinowski J."/>
            <person name="Ruckert C."/>
        </authorList>
    </citation>
    <scope>NUCLEOTIDE SEQUENCE</scope>
    <source>
        <strain evidence="5">CGMCC 1.15320</strain>
    </source>
</reference>
<dbReference type="InterPro" id="IPR039422">
    <property type="entry name" value="MarR/SlyA-like"/>
</dbReference>
<evidence type="ECO:0000256" key="1">
    <source>
        <dbReference type="ARBA" id="ARBA00023015"/>
    </source>
</evidence>
<evidence type="ECO:0000313" key="6">
    <source>
        <dbReference type="Proteomes" id="UP000636264"/>
    </source>
</evidence>
<proteinExistence type="predicted"/>
<keyword evidence="3" id="KW-0804">Transcription</keyword>
<evidence type="ECO:0000256" key="2">
    <source>
        <dbReference type="ARBA" id="ARBA00023125"/>
    </source>
</evidence>
<dbReference type="GO" id="GO:0003700">
    <property type="term" value="F:DNA-binding transcription factor activity"/>
    <property type="evidence" value="ECO:0007669"/>
    <property type="project" value="InterPro"/>
</dbReference>
<keyword evidence="2" id="KW-0238">DNA-binding</keyword>
<keyword evidence="1" id="KW-0805">Transcription regulation</keyword>
<dbReference type="SUPFAM" id="SSF46785">
    <property type="entry name" value="Winged helix' DNA-binding domain"/>
    <property type="match status" value="1"/>
</dbReference>
<organism evidence="5 6">
    <name type="scientific">Nitratireductor aestuarii</name>
    <dbReference type="NCBI Taxonomy" id="1735103"/>
    <lineage>
        <taxon>Bacteria</taxon>
        <taxon>Pseudomonadati</taxon>
        <taxon>Pseudomonadota</taxon>
        <taxon>Alphaproteobacteria</taxon>
        <taxon>Hyphomicrobiales</taxon>
        <taxon>Phyllobacteriaceae</taxon>
        <taxon>Nitratireductor</taxon>
    </lineage>
</organism>
<feature type="domain" description="HTH marR-type" evidence="4">
    <location>
        <begin position="1"/>
        <end position="141"/>
    </location>
</feature>
<dbReference type="InterPro" id="IPR036390">
    <property type="entry name" value="WH_DNA-bd_sf"/>
</dbReference>
<keyword evidence="6" id="KW-1185">Reference proteome</keyword>
<sequence length="148" mass="16192">MSGTEVSSVSGWAKRCFFAGRALMDKTLRPHDLGSTQWYVLWQLATNGPTAQRDLVRILDLERATLSGVVATLVRKGLVDQSASGKDQRQRTLQLTEAGKKLWSELPDLHFIQDAAFSGIDPADLAIAIRVLQTATGRLQDLLGKGTE</sequence>
<evidence type="ECO:0000256" key="3">
    <source>
        <dbReference type="ARBA" id="ARBA00023163"/>
    </source>
</evidence>
<dbReference type="AlphaFoldDB" id="A0A916VYN6"/>
<dbReference type="EMBL" id="BMIF01000001">
    <property type="protein sequence ID" value="GGA52976.1"/>
    <property type="molecule type" value="Genomic_DNA"/>
</dbReference>
<accession>A0A916VYN6</accession>
<dbReference type="Pfam" id="PF12802">
    <property type="entry name" value="MarR_2"/>
    <property type="match status" value="1"/>
</dbReference>
<dbReference type="PROSITE" id="PS50995">
    <property type="entry name" value="HTH_MARR_2"/>
    <property type="match status" value="1"/>
</dbReference>
<dbReference type="PANTHER" id="PTHR33164:SF43">
    <property type="entry name" value="HTH-TYPE TRANSCRIPTIONAL REPRESSOR YETL"/>
    <property type="match status" value="1"/>
</dbReference>
<evidence type="ECO:0000313" key="5">
    <source>
        <dbReference type="EMBL" id="GGA52976.1"/>
    </source>
</evidence>
<protein>
    <recommendedName>
        <fullName evidence="4">HTH marR-type domain-containing protein</fullName>
    </recommendedName>
</protein>
<dbReference type="Proteomes" id="UP000636264">
    <property type="component" value="Unassembled WGS sequence"/>
</dbReference>
<dbReference type="InterPro" id="IPR000835">
    <property type="entry name" value="HTH_MarR-typ"/>
</dbReference>
<dbReference type="Gene3D" id="1.10.10.10">
    <property type="entry name" value="Winged helix-like DNA-binding domain superfamily/Winged helix DNA-binding domain"/>
    <property type="match status" value="1"/>
</dbReference>
<dbReference type="GO" id="GO:0003677">
    <property type="term" value="F:DNA binding"/>
    <property type="evidence" value="ECO:0007669"/>
    <property type="project" value="UniProtKB-KW"/>
</dbReference>
<dbReference type="GO" id="GO:0006950">
    <property type="term" value="P:response to stress"/>
    <property type="evidence" value="ECO:0007669"/>
    <property type="project" value="TreeGrafter"/>
</dbReference>
<comment type="caution">
    <text evidence="5">The sequence shown here is derived from an EMBL/GenBank/DDBJ whole genome shotgun (WGS) entry which is preliminary data.</text>
</comment>
<dbReference type="PANTHER" id="PTHR33164">
    <property type="entry name" value="TRANSCRIPTIONAL REGULATOR, MARR FAMILY"/>
    <property type="match status" value="1"/>
</dbReference>
<evidence type="ECO:0000259" key="4">
    <source>
        <dbReference type="PROSITE" id="PS50995"/>
    </source>
</evidence>